<proteinExistence type="predicted"/>
<dbReference type="AlphaFoldDB" id="H2CJB2"/>
<dbReference type="EMBL" id="JH597773">
    <property type="protein sequence ID" value="EHQ06052.1"/>
    <property type="molecule type" value="Genomic_DNA"/>
</dbReference>
<keyword evidence="2" id="KW-1185">Reference proteome</keyword>
<gene>
    <name evidence="1" type="ORF">Lepil_1362</name>
</gene>
<organism evidence="1 2">
    <name type="scientific">Leptonema illini DSM 21528</name>
    <dbReference type="NCBI Taxonomy" id="929563"/>
    <lineage>
        <taxon>Bacteria</taxon>
        <taxon>Pseudomonadati</taxon>
        <taxon>Spirochaetota</taxon>
        <taxon>Spirochaetia</taxon>
        <taxon>Leptospirales</taxon>
        <taxon>Leptospiraceae</taxon>
        <taxon>Leptonema</taxon>
    </lineage>
</organism>
<evidence type="ECO:0000313" key="2">
    <source>
        <dbReference type="Proteomes" id="UP000005737"/>
    </source>
</evidence>
<name>H2CJB2_9LEPT</name>
<reference evidence="1 2" key="1">
    <citation type="submission" date="2011-10" db="EMBL/GenBank/DDBJ databases">
        <title>The Improved High-Quality Draft genome of Leptonema illini DSM 21528.</title>
        <authorList>
            <consortium name="US DOE Joint Genome Institute (JGI-PGF)"/>
            <person name="Lucas S."/>
            <person name="Copeland A."/>
            <person name="Lapidus A."/>
            <person name="Glavina del Rio T."/>
            <person name="Dalin E."/>
            <person name="Tice H."/>
            <person name="Bruce D."/>
            <person name="Goodwin L."/>
            <person name="Pitluck S."/>
            <person name="Peters L."/>
            <person name="Mikhailova N."/>
            <person name="Held B."/>
            <person name="Kyrpides N."/>
            <person name="Mavromatis K."/>
            <person name="Ivanova N."/>
            <person name="Markowitz V."/>
            <person name="Cheng J.-F."/>
            <person name="Hugenholtz P."/>
            <person name="Woyke T."/>
            <person name="Wu D."/>
            <person name="Gronow S."/>
            <person name="Wellnitz S."/>
            <person name="Brambilla E.-M."/>
            <person name="Klenk H.-P."/>
            <person name="Eisen J.A."/>
        </authorList>
    </citation>
    <scope>NUCLEOTIDE SEQUENCE [LARGE SCALE GENOMIC DNA]</scope>
    <source>
        <strain evidence="1 2">DSM 21528</strain>
    </source>
</reference>
<dbReference type="STRING" id="183.GCA_002009735_03900"/>
<evidence type="ECO:0000313" key="1">
    <source>
        <dbReference type="EMBL" id="EHQ06052.1"/>
    </source>
</evidence>
<dbReference type="HOGENOM" id="CLU_2316863_0_0_12"/>
<protein>
    <submittedName>
        <fullName evidence="1">Uncharacterized protein</fullName>
    </submittedName>
</protein>
<dbReference type="Proteomes" id="UP000005737">
    <property type="component" value="Unassembled WGS sequence"/>
</dbReference>
<accession>H2CJB2</accession>
<sequence length="99" mass="11107">MRIGEMDSFRLTFSAGSAFIRRMSGRSIKSTILEEINAIENEETLVFIQDIILNITGNQNTPLPESVKSGIAKGISEIESGKFYSEEEADSKVDQWFRS</sequence>